<dbReference type="AlphaFoldDB" id="A0A8D9LST3"/>
<feature type="non-terminal residue" evidence="1">
    <location>
        <position position="1"/>
    </location>
</feature>
<accession>A0A8D9LST3</accession>
<feature type="non-terminal residue" evidence="1">
    <location>
        <position position="121"/>
    </location>
</feature>
<gene>
    <name evidence="1" type="ORF">BRAPAZ1V2_A03P68040.2</name>
</gene>
<dbReference type="EMBL" id="LS974619">
    <property type="protein sequence ID" value="CAG7885461.1"/>
    <property type="molecule type" value="Genomic_DNA"/>
</dbReference>
<dbReference type="Gramene" id="A03p68040.2_BraZ1">
    <property type="protein sequence ID" value="A03p68040.2_BraZ1.CDS"/>
    <property type="gene ID" value="A03g68040.2_BraZ1"/>
</dbReference>
<proteinExistence type="predicted"/>
<name>A0A8D9LST3_BRACM</name>
<sequence>FSRLVKKLKQTTYMFLIRWYSCSTHLKVYILILDIHLNVFGYEGFLDLEDFWDDLHTTSRKSSRRLLFQSSELPGSRLDFLKLHGRSNGSRLDFLKVVWTSSKSSGLPGSRLEVVWTSWKS</sequence>
<protein>
    <submittedName>
        <fullName evidence="1">Uncharacterized protein</fullName>
    </submittedName>
</protein>
<evidence type="ECO:0000313" key="1">
    <source>
        <dbReference type="EMBL" id="CAG7885461.1"/>
    </source>
</evidence>
<dbReference type="Proteomes" id="UP000694005">
    <property type="component" value="Chromosome A03"/>
</dbReference>
<evidence type="ECO:0000313" key="2">
    <source>
        <dbReference type="Proteomes" id="UP000694005"/>
    </source>
</evidence>
<organism evidence="1 2">
    <name type="scientific">Brassica campestris</name>
    <name type="common">Field mustard</name>
    <dbReference type="NCBI Taxonomy" id="3711"/>
    <lineage>
        <taxon>Eukaryota</taxon>
        <taxon>Viridiplantae</taxon>
        <taxon>Streptophyta</taxon>
        <taxon>Embryophyta</taxon>
        <taxon>Tracheophyta</taxon>
        <taxon>Spermatophyta</taxon>
        <taxon>Magnoliopsida</taxon>
        <taxon>eudicotyledons</taxon>
        <taxon>Gunneridae</taxon>
        <taxon>Pentapetalae</taxon>
        <taxon>rosids</taxon>
        <taxon>malvids</taxon>
        <taxon>Brassicales</taxon>
        <taxon>Brassicaceae</taxon>
        <taxon>Brassiceae</taxon>
        <taxon>Brassica</taxon>
    </lineage>
</organism>
<reference evidence="1 2" key="1">
    <citation type="submission" date="2021-07" db="EMBL/GenBank/DDBJ databases">
        <authorList>
            <consortium name="Genoscope - CEA"/>
            <person name="William W."/>
        </authorList>
    </citation>
    <scope>NUCLEOTIDE SEQUENCE [LARGE SCALE GENOMIC DNA]</scope>
</reference>